<dbReference type="EMBL" id="GL988045">
    <property type="protein sequence ID" value="EGS18861.1"/>
    <property type="molecule type" value="Genomic_DNA"/>
</dbReference>
<dbReference type="PROSITE" id="PS50157">
    <property type="entry name" value="ZINC_FINGER_C2H2_2"/>
    <property type="match status" value="1"/>
</dbReference>
<dbReference type="PANTHER" id="PTHR45718">
    <property type="entry name" value="TRANSCRIPTIONAL ACTIVATOR CUBITUS INTERRUPTUS"/>
    <property type="match status" value="1"/>
</dbReference>
<dbReference type="HOGENOM" id="CLU_046889_1_0_1"/>
<comment type="subcellular location">
    <subcellularLocation>
        <location evidence="1">Nucleus</location>
    </subcellularLocation>
</comment>
<dbReference type="InterPro" id="IPR013087">
    <property type="entry name" value="Znf_C2H2_type"/>
</dbReference>
<dbReference type="KEGG" id="cthr:CTHT_0054720"/>
<keyword evidence="5" id="KW-0862">Zinc</keyword>
<dbReference type="InterPro" id="IPR036236">
    <property type="entry name" value="Znf_C2H2_sf"/>
</dbReference>
<sequence length="393" mass="43185">MARPDSPVDDSPLSSMESTDDEFPEEATEIMDEGPPAKRIKTVNRSNTPSAVTQEPDADPDPLEGMSDVSSDTDGDVPSSPLNARQDEDDFQEQITVCAWEGCRAGDLGNMDNLVEHIHNEHIESRQKKYTCEWVGCSRKSMPHASGYALKAHMRSHTREKPFYCYLPECDRAFTRSDALAKHMRTVHETEALRPSDPVPKSMQAAQGANKASKLKIIIKTPHSHSSIRTGAGNSAAGDETLDEDGSAGGDDSSVPDMFTPLSEEQGFTPEELAMPLERLVKLCRLQVKWSEEEGERLRAECKRWEELYKQEWLEKEVLLEQVIRSEQEWHKRKLADAAAAAAAAAAGDNNNHGNEDVEMTDAPAQGGGKGEGEAKVRDVKEKSAKEVAAVGA</sequence>
<accession>G0SBT5</accession>
<evidence type="ECO:0000313" key="11">
    <source>
        <dbReference type="Proteomes" id="UP000008066"/>
    </source>
</evidence>
<keyword evidence="4 7" id="KW-0863">Zinc-finger</keyword>
<dbReference type="GO" id="GO:0005634">
    <property type="term" value="C:nucleus"/>
    <property type="evidence" value="ECO:0007669"/>
    <property type="project" value="UniProtKB-SubCell"/>
</dbReference>
<evidence type="ECO:0000256" key="8">
    <source>
        <dbReference type="SAM" id="MobiDB-lite"/>
    </source>
</evidence>
<feature type="compositionally biased region" description="Acidic residues" evidence="8">
    <location>
        <begin position="18"/>
        <end position="32"/>
    </location>
</feature>
<dbReference type="Proteomes" id="UP000008066">
    <property type="component" value="Unassembled WGS sequence"/>
</dbReference>
<protein>
    <submittedName>
        <fullName evidence="10">Zinc finger domain-containing protein</fullName>
    </submittedName>
</protein>
<proteinExistence type="predicted"/>
<dbReference type="RefSeq" id="XP_006695806.1">
    <property type="nucleotide sequence ID" value="XM_006695743.1"/>
</dbReference>
<dbReference type="OrthoDB" id="3214149at2759"/>
<evidence type="ECO:0000256" key="4">
    <source>
        <dbReference type="ARBA" id="ARBA00022771"/>
    </source>
</evidence>
<dbReference type="FunFam" id="3.30.160.60:FF:000031">
    <property type="entry name" value="GLI family zinc finger 3"/>
    <property type="match status" value="1"/>
</dbReference>
<feature type="compositionally biased region" description="Polar residues" evidence="8">
    <location>
        <begin position="43"/>
        <end position="53"/>
    </location>
</feature>
<name>G0SBT5_CHATD</name>
<dbReference type="STRING" id="759272.G0SBT5"/>
<evidence type="ECO:0000256" key="6">
    <source>
        <dbReference type="ARBA" id="ARBA00023242"/>
    </source>
</evidence>
<feature type="region of interest" description="Disordered" evidence="8">
    <location>
        <begin position="343"/>
        <end position="393"/>
    </location>
</feature>
<dbReference type="InterPro" id="IPR043359">
    <property type="entry name" value="GLI-like"/>
</dbReference>
<dbReference type="GeneID" id="18259510"/>
<keyword evidence="6" id="KW-0539">Nucleus</keyword>
<gene>
    <name evidence="10" type="ORF">CTHT_0054720</name>
</gene>
<keyword evidence="11" id="KW-1185">Reference proteome</keyword>
<evidence type="ECO:0000313" key="10">
    <source>
        <dbReference type="EMBL" id="EGS18861.1"/>
    </source>
</evidence>
<feature type="compositionally biased region" description="Basic and acidic residues" evidence="8">
    <location>
        <begin position="371"/>
        <end position="386"/>
    </location>
</feature>
<evidence type="ECO:0000256" key="3">
    <source>
        <dbReference type="ARBA" id="ARBA00022737"/>
    </source>
</evidence>
<dbReference type="GO" id="GO:0000978">
    <property type="term" value="F:RNA polymerase II cis-regulatory region sequence-specific DNA binding"/>
    <property type="evidence" value="ECO:0007669"/>
    <property type="project" value="TreeGrafter"/>
</dbReference>
<dbReference type="Gene3D" id="3.30.160.60">
    <property type="entry name" value="Classic Zinc Finger"/>
    <property type="match status" value="3"/>
</dbReference>
<evidence type="ECO:0000256" key="1">
    <source>
        <dbReference type="ARBA" id="ARBA00004123"/>
    </source>
</evidence>
<dbReference type="eggNOG" id="KOG1721">
    <property type="taxonomic scope" value="Eukaryota"/>
</dbReference>
<feature type="region of interest" description="Disordered" evidence="8">
    <location>
        <begin position="223"/>
        <end position="258"/>
    </location>
</feature>
<evidence type="ECO:0000256" key="7">
    <source>
        <dbReference type="PROSITE-ProRule" id="PRU00042"/>
    </source>
</evidence>
<organism evidence="11">
    <name type="scientific">Chaetomium thermophilum (strain DSM 1495 / CBS 144.50 / IMI 039719)</name>
    <name type="common">Thermochaetoides thermophila</name>
    <dbReference type="NCBI Taxonomy" id="759272"/>
    <lineage>
        <taxon>Eukaryota</taxon>
        <taxon>Fungi</taxon>
        <taxon>Dikarya</taxon>
        <taxon>Ascomycota</taxon>
        <taxon>Pezizomycotina</taxon>
        <taxon>Sordariomycetes</taxon>
        <taxon>Sordariomycetidae</taxon>
        <taxon>Sordariales</taxon>
        <taxon>Chaetomiaceae</taxon>
        <taxon>Thermochaetoides</taxon>
    </lineage>
</organism>
<reference evidence="10 11" key="1">
    <citation type="journal article" date="2011" name="Cell">
        <title>Insight into structure and assembly of the nuclear pore complex by utilizing the genome of a eukaryotic thermophile.</title>
        <authorList>
            <person name="Amlacher S."/>
            <person name="Sarges P."/>
            <person name="Flemming D."/>
            <person name="van Noort V."/>
            <person name="Kunze R."/>
            <person name="Devos D.P."/>
            <person name="Arumugam M."/>
            <person name="Bork P."/>
            <person name="Hurt E."/>
        </authorList>
    </citation>
    <scope>NUCLEOTIDE SEQUENCE [LARGE SCALE GENOMIC DNA]</scope>
    <source>
        <strain evidence="11">DSM 1495 / CBS 144.50 / IMI 039719</strain>
    </source>
</reference>
<dbReference type="FunFam" id="3.30.160.60:FF:000201">
    <property type="entry name" value="C2H2 finger domain protein (Gli3)"/>
    <property type="match status" value="1"/>
</dbReference>
<evidence type="ECO:0000256" key="5">
    <source>
        <dbReference type="ARBA" id="ARBA00022833"/>
    </source>
</evidence>
<keyword evidence="2" id="KW-0479">Metal-binding</keyword>
<feature type="region of interest" description="Disordered" evidence="8">
    <location>
        <begin position="1"/>
        <end position="89"/>
    </location>
</feature>
<dbReference type="Pfam" id="PF23561">
    <property type="entry name" value="zf-C2H2_15"/>
    <property type="match status" value="1"/>
</dbReference>
<dbReference type="GO" id="GO:0000981">
    <property type="term" value="F:DNA-binding transcription factor activity, RNA polymerase II-specific"/>
    <property type="evidence" value="ECO:0007669"/>
    <property type="project" value="TreeGrafter"/>
</dbReference>
<evidence type="ECO:0000259" key="9">
    <source>
        <dbReference type="PROSITE" id="PS50157"/>
    </source>
</evidence>
<keyword evidence="3" id="KW-0677">Repeat</keyword>
<dbReference type="GO" id="GO:0008270">
    <property type="term" value="F:zinc ion binding"/>
    <property type="evidence" value="ECO:0007669"/>
    <property type="project" value="UniProtKB-KW"/>
</dbReference>
<dbReference type="PROSITE" id="PS00028">
    <property type="entry name" value="ZINC_FINGER_C2H2_1"/>
    <property type="match status" value="1"/>
</dbReference>
<feature type="compositionally biased region" description="Polar residues" evidence="8">
    <location>
        <begin position="224"/>
        <end position="233"/>
    </location>
</feature>
<dbReference type="OMA" id="QEQVTVC"/>
<dbReference type="PANTHER" id="PTHR45718:SF4">
    <property type="entry name" value="TRANSCRIPTIONAL ACTIVATOR CUBITUS INTERRUPTUS"/>
    <property type="match status" value="1"/>
</dbReference>
<dbReference type="SMART" id="SM00355">
    <property type="entry name" value="ZnF_C2H2"/>
    <property type="match status" value="3"/>
</dbReference>
<feature type="domain" description="C2H2-type" evidence="9">
    <location>
        <begin position="163"/>
        <end position="193"/>
    </location>
</feature>
<dbReference type="SUPFAM" id="SSF57667">
    <property type="entry name" value="beta-beta-alpha zinc fingers"/>
    <property type="match status" value="1"/>
</dbReference>
<dbReference type="InterPro" id="IPR056436">
    <property type="entry name" value="Znf-C2H2_ZIC1-5/GLI1-3-like"/>
</dbReference>
<dbReference type="AlphaFoldDB" id="G0SBT5"/>
<evidence type="ECO:0000256" key="2">
    <source>
        <dbReference type="ARBA" id="ARBA00022723"/>
    </source>
</evidence>